<dbReference type="InterPro" id="IPR001309">
    <property type="entry name" value="Pept_C14_p20"/>
</dbReference>
<keyword evidence="6" id="KW-0865">Zymogen</keyword>
<dbReference type="InterPro" id="IPR015917">
    <property type="entry name" value="Pept_C14A"/>
</dbReference>
<proteinExistence type="inferred from homology"/>
<evidence type="ECO:0000313" key="8">
    <source>
        <dbReference type="EMBL" id="CAH1794547.1"/>
    </source>
</evidence>
<keyword evidence="4" id="KW-0378">Hydrolase</keyword>
<dbReference type="GO" id="GO:0006915">
    <property type="term" value="P:apoptotic process"/>
    <property type="evidence" value="ECO:0007669"/>
    <property type="project" value="UniProtKB-KW"/>
</dbReference>
<dbReference type="PANTHER" id="PTHR10454">
    <property type="entry name" value="CASPASE"/>
    <property type="match status" value="1"/>
</dbReference>
<dbReference type="GO" id="GO:0005737">
    <property type="term" value="C:cytoplasm"/>
    <property type="evidence" value="ECO:0007669"/>
    <property type="project" value="TreeGrafter"/>
</dbReference>
<comment type="caution">
    <text evidence="8">The sequence shown here is derived from an EMBL/GenBank/DDBJ whole genome shotgun (WGS) entry which is preliminary data.</text>
</comment>
<dbReference type="AlphaFoldDB" id="A0A8J1XYF8"/>
<evidence type="ECO:0000256" key="7">
    <source>
        <dbReference type="RuleBase" id="RU003971"/>
    </source>
</evidence>
<dbReference type="InterPro" id="IPR033139">
    <property type="entry name" value="Caspase_cys_AS"/>
</dbReference>
<evidence type="ECO:0000313" key="9">
    <source>
        <dbReference type="Proteomes" id="UP000749559"/>
    </source>
</evidence>
<dbReference type="PROSITE" id="PS01121">
    <property type="entry name" value="CASPASE_HIS"/>
    <property type="match status" value="1"/>
</dbReference>
<comment type="similarity">
    <text evidence="1 7">Belongs to the peptidase C14A family.</text>
</comment>
<evidence type="ECO:0000256" key="5">
    <source>
        <dbReference type="ARBA" id="ARBA00022807"/>
    </source>
</evidence>
<dbReference type="GO" id="GO:0004197">
    <property type="term" value="F:cysteine-type endopeptidase activity"/>
    <property type="evidence" value="ECO:0007669"/>
    <property type="project" value="InterPro"/>
</dbReference>
<dbReference type="FunFam" id="3.40.50.1460:FF:000001">
    <property type="entry name" value="Caspase-3 preproprotein"/>
    <property type="match status" value="1"/>
</dbReference>
<evidence type="ECO:0000256" key="4">
    <source>
        <dbReference type="ARBA" id="ARBA00022801"/>
    </source>
</evidence>
<dbReference type="Gene3D" id="3.40.50.1460">
    <property type="match status" value="1"/>
</dbReference>
<protein>
    <submittedName>
        <fullName evidence="8">Uncharacterized protein</fullName>
    </submittedName>
</protein>
<dbReference type="PROSITE" id="PS50207">
    <property type="entry name" value="CASPASE_P10"/>
    <property type="match status" value="1"/>
</dbReference>
<dbReference type="SMART" id="SM00115">
    <property type="entry name" value="CASc"/>
    <property type="match status" value="1"/>
</dbReference>
<reference evidence="8" key="1">
    <citation type="submission" date="2022-03" db="EMBL/GenBank/DDBJ databases">
        <authorList>
            <person name="Martin C."/>
        </authorList>
    </citation>
    <scope>NUCLEOTIDE SEQUENCE</scope>
</reference>
<evidence type="ECO:0000256" key="3">
    <source>
        <dbReference type="ARBA" id="ARBA00022703"/>
    </source>
</evidence>
<sequence length="278" mass="31001">MTTTSTDAYPIGGRETVLMTKPVAGLSEYNFSHKRRGKALIINNRNFDAMLTGQMDRDGTDIDADAITARLTDLGFDVDVLHNLTTTKMSFALRNAAEEDHSDADCFVCVILSHGRDGRVYGIDGTITIESLLRHFKGDECQTLAGKPKLFFIQACRGTKFDHGAEVTDAATDEGMDEIDAAPVVRIPSEADIMIAYSTVPGHFSWRNNVDGSWFIQALCRVLKEHSHDMDLMHMMTFVNQIVAYEHASCTDDDFTSNMKQIPSIVSMLTKLVYFRRN</sequence>
<keyword evidence="3" id="KW-0053">Apoptosis</keyword>
<dbReference type="GO" id="GO:0043525">
    <property type="term" value="P:positive regulation of neuron apoptotic process"/>
    <property type="evidence" value="ECO:0007669"/>
    <property type="project" value="TreeGrafter"/>
</dbReference>
<accession>A0A8J1XYF8</accession>
<dbReference type="InterPro" id="IPR002138">
    <property type="entry name" value="Pept_C14_p10"/>
</dbReference>
<dbReference type="PROSITE" id="PS01122">
    <property type="entry name" value="CASPASE_CYS"/>
    <property type="match status" value="1"/>
</dbReference>
<dbReference type="EMBL" id="CAIIXF020000009">
    <property type="protein sequence ID" value="CAH1794547.1"/>
    <property type="molecule type" value="Genomic_DNA"/>
</dbReference>
<evidence type="ECO:0000256" key="1">
    <source>
        <dbReference type="ARBA" id="ARBA00010134"/>
    </source>
</evidence>
<keyword evidence="2" id="KW-0645">Protease</keyword>
<dbReference type="SUPFAM" id="SSF52129">
    <property type="entry name" value="Caspase-like"/>
    <property type="match status" value="1"/>
</dbReference>
<dbReference type="PRINTS" id="PR00376">
    <property type="entry name" value="IL1BCENZYME"/>
</dbReference>
<keyword evidence="9" id="KW-1185">Reference proteome</keyword>
<evidence type="ECO:0000256" key="6">
    <source>
        <dbReference type="ARBA" id="ARBA00023145"/>
    </source>
</evidence>
<evidence type="ECO:0000256" key="2">
    <source>
        <dbReference type="ARBA" id="ARBA00022670"/>
    </source>
</evidence>
<dbReference type="PANTHER" id="PTHR10454:SF232">
    <property type="entry name" value="AT03047P-RELATED"/>
    <property type="match status" value="1"/>
</dbReference>
<dbReference type="Proteomes" id="UP000749559">
    <property type="component" value="Unassembled WGS sequence"/>
</dbReference>
<gene>
    <name evidence="8" type="ORF">OFUS_LOCUS19223</name>
</gene>
<dbReference type="InterPro" id="IPR029030">
    <property type="entry name" value="Caspase-like_dom_sf"/>
</dbReference>
<keyword evidence="5" id="KW-0788">Thiol protease</keyword>
<dbReference type="GO" id="GO:0006508">
    <property type="term" value="P:proteolysis"/>
    <property type="evidence" value="ECO:0007669"/>
    <property type="project" value="UniProtKB-KW"/>
</dbReference>
<dbReference type="OrthoDB" id="6116485at2759"/>
<organism evidence="8 9">
    <name type="scientific">Owenia fusiformis</name>
    <name type="common">Polychaete worm</name>
    <dbReference type="NCBI Taxonomy" id="6347"/>
    <lineage>
        <taxon>Eukaryota</taxon>
        <taxon>Metazoa</taxon>
        <taxon>Spiralia</taxon>
        <taxon>Lophotrochozoa</taxon>
        <taxon>Annelida</taxon>
        <taxon>Polychaeta</taxon>
        <taxon>Sedentaria</taxon>
        <taxon>Canalipalpata</taxon>
        <taxon>Sabellida</taxon>
        <taxon>Oweniida</taxon>
        <taxon>Oweniidae</taxon>
        <taxon>Owenia</taxon>
    </lineage>
</organism>
<dbReference type="PROSITE" id="PS50208">
    <property type="entry name" value="CASPASE_P20"/>
    <property type="match status" value="1"/>
</dbReference>
<dbReference type="InterPro" id="IPR016129">
    <property type="entry name" value="Caspase_his_AS"/>
</dbReference>
<dbReference type="CDD" id="cd00032">
    <property type="entry name" value="CASc"/>
    <property type="match status" value="1"/>
</dbReference>
<dbReference type="InterPro" id="IPR002398">
    <property type="entry name" value="Pept_C14"/>
</dbReference>
<dbReference type="InterPro" id="IPR011600">
    <property type="entry name" value="Pept_C14_caspase"/>
</dbReference>
<dbReference type="Pfam" id="PF00656">
    <property type="entry name" value="Peptidase_C14"/>
    <property type="match status" value="1"/>
</dbReference>
<name>A0A8J1XYF8_OWEFU</name>